<keyword evidence="5" id="KW-1185">Reference proteome</keyword>
<dbReference type="InterPro" id="IPR007379">
    <property type="entry name" value="Tim44-like_dom"/>
</dbReference>
<organism evidence="4 5">
    <name type="scientific">Limobrevibacterium gyesilva</name>
    <dbReference type="NCBI Taxonomy" id="2991712"/>
    <lineage>
        <taxon>Bacteria</taxon>
        <taxon>Pseudomonadati</taxon>
        <taxon>Pseudomonadota</taxon>
        <taxon>Alphaproteobacteria</taxon>
        <taxon>Acetobacterales</taxon>
        <taxon>Acetobacteraceae</taxon>
        <taxon>Limobrevibacterium</taxon>
    </lineage>
</organism>
<dbReference type="NCBIfam" id="NF033779">
    <property type="entry name" value="Tim44_TimA_adap"/>
    <property type="match status" value="1"/>
</dbReference>
<feature type="transmembrane region" description="Helical" evidence="2">
    <location>
        <begin position="6"/>
        <end position="23"/>
    </location>
</feature>
<evidence type="ECO:0000256" key="2">
    <source>
        <dbReference type="SAM" id="Phobius"/>
    </source>
</evidence>
<proteinExistence type="predicted"/>
<sequence length="229" mass="24610">MGATGGFPIDLILFGMIAAFLVLRLRSVLGRRQGFERPTEPQPQPREGMPAAAPDARAQDARVIDAVAEPAPNRVLPDPASPVGQAFARMQQVDPNFHPARFLDGAEAAFRMIVTAFAAGERETLRGLLSDDTFRAFEAAISAREAAGEVQRTEIRGFASTAIEHAELRGTLASIAVRFVSDQVNVTLGRDGLPVAGADAVTEITDLWTFERNLTSGDPTWRLVSARSA</sequence>
<feature type="region of interest" description="Disordered" evidence="1">
    <location>
        <begin position="34"/>
        <end position="56"/>
    </location>
</feature>
<dbReference type="PANTHER" id="PTHR41542">
    <property type="entry name" value="BLL5807 PROTEIN"/>
    <property type="match status" value="1"/>
</dbReference>
<dbReference type="SUPFAM" id="SSF54427">
    <property type="entry name" value="NTF2-like"/>
    <property type="match status" value="1"/>
</dbReference>
<protein>
    <submittedName>
        <fullName evidence="4">Tim44/TimA family putative adaptor protein</fullName>
    </submittedName>
</protein>
<comment type="caution">
    <text evidence="4">The sequence shown here is derived from an EMBL/GenBank/DDBJ whole genome shotgun (WGS) entry which is preliminary data.</text>
</comment>
<feature type="domain" description="Tim44-like" evidence="3">
    <location>
        <begin position="83"/>
        <end position="228"/>
    </location>
</feature>
<evidence type="ECO:0000259" key="3">
    <source>
        <dbReference type="SMART" id="SM00978"/>
    </source>
</evidence>
<dbReference type="EMBL" id="JAPDNT010000001">
    <property type="protein sequence ID" value="MCW3473609.1"/>
    <property type="molecule type" value="Genomic_DNA"/>
</dbReference>
<dbReference type="Proteomes" id="UP001165679">
    <property type="component" value="Unassembled WGS sequence"/>
</dbReference>
<dbReference type="PIRSF" id="PIRSF031890">
    <property type="entry name" value="UCP031890_transporter_Tim44"/>
    <property type="match status" value="1"/>
</dbReference>
<dbReference type="RefSeq" id="WP_264712189.1">
    <property type="nucleotide sequence ID" value="NZ_JAPDNT010000001.1"/>
</dbReference>
<accession>A0AA41YHQ6</accession>
<evidence type="ECO:0000313" key="5">
    <source>
        <dbReference type="Proteomes" id="UP001165679"/>
    </source>
</evidence>
<dbReference type="Gene3D" id="3.10.450.240">
    <property type="match status" value="1"/>
</dbReference>
<dbReference type="SMART" id="SM00978">
    <property type="entry name" value="Tim44"/>
    <property type="match status" value="1"/>
</dbReference>
<keyword evidence="2" id="KW-0812">Transmembrane</keyword>
<feature type="compositionally biased region" description="Low complexity" evidence="1">
    <location>
        <begin position="45"/>
        <end position="56"/>
    </location>
</feature>
<evidence type="ECO:0000256" key="1">
    <source>
        <dbReference type="SAM" id="MobiDB-lite"/>
    </source>
</evidence>
<reference evidence="4" key="1">
    <citation type="submission" date="2022-09" db="EMBL/GenBank/DDBJ databases">
        <title>Rhodovastum sp. nov. RN2-1 isolated from soil in Seongnam, South Korea.</title>
        <authorList>
            <person name="Le N.T."/>
        </authorList>
    </citation>
    <scope>NUCLEOTIDE SEQUENCE</scope>
    <source>
        <strain evidence="4">RN2-1</strain>
    </source>
</reference>
<dbReference type="AlphaFoldDB" id="A0AA41YHQ6"/>
<keyword evidence="2" id="KW-0472">Membrane</keyword>
<dbReference type="InterPro" id="IPR032710">
    <property type="entry name" value="NTF2-like_dom_sf"/>
</dbReference>
<reference evidence="4" key="2">
    <citation type="submission" date="2022-10" db="EMBL/GenBank/DDBJ databases">
        <authorList>
            <person name="Trinh H.N."/>
        </authorList>
    </citation>
    <scope>NUCLEOTIDE SEQUENCE</scope>
    <source>
        <strain evidence="4">RN2-1</strain>
    </source>
</reference>
<gene>
    <name evidence="4" type="ORF">OL599_03380</name>
</gene>
<keyword evidence="2" id="KW-1133">Transmembrane helix</keyword>
<evidence type="ECO:0000313" key="4">
    <source>
        <dbReference type="EMBL" id="MCW3473609.1"/>
    </source>
</evidence>
<dbReference type="Pfam" id="PF04280">
    <property type="entry name" value="Tim44"/>
    <property type="match status" value="1"/>
</dbReference>
<name>A0AA41YHQ6_9PROT</name>
<dbReference type="InterPro" id="IPR016985">
    <property type="entry name" value="UCP031890_Tim44-rel"/>
</dbReference>
<dbReference type="PANTHER" id="PTHR41542:SF1">
    <property type="entry name" value="BLL5807 PROTEIN"/>
    <property type="match status" value="1"/>
</dbReference>